<dbReference type="Gene3D" id="3.40.50.980">
    <property type="match status" value="1"/>
</dbReference>
<dbReference type="InParanoid" id="G4Q8Y5"/>
<dbReference type="InterPro" id="IPR042099">
    <property type="entry name" value="ANL_N_sf"/>
</dbReference>
<keyword evidence="4" id="KW-1185">Reference proteome</keyword>
<dbReference type="GO" id="GO:0016877">
    <property type="term" value="F:ligase activity, forming carbon-sulfur bonds"/>
    <property type="evidence" value="ECO:0007669"/>
    <property type="project" value="UniProtKB-ARBA"/>
</dbReference>
<dbReference type="Proteomes" id="UP000007093">
    <property type="component" value="Chromosome"/>
</dbReference>
<dbReference type="InterPro" id="IPR025110">
    <property type="entry name" value="AMP-bd_C"/>
</dbReference>
<organism evidence="3 4">
    <name type="scientific">Acidaminococcus intestini (strain RyC-MR95)</name>
    <dbReference type="NCBI Taxonomy" id="568816"/>
    <lineage>
        <taxon>Bacteria</taxon>
        <taxon>Bacillati</taxon>
        <taxon>Bacillota</taxon>
        <taxon>Negativicutes</taxon>
        <taxon>Acidaminococcales</taxon>
        <taxon>Acidaminococcaceae</taxon>
        <taxon>Acidaminococcus</taxon>
    </lineage>
</organism>
<dbReference type="GeneID" id="92877893"/>
<dbReference type="HOGENOM" id="CLU_000022_59_0_9"/>
<accession>G4Q8Y5</accession>
<dbReference type="AlphaFoldDB" id="G4Q8Y5"/>
<evidence type="ECO:0000313" key="4">
    <source>
        <dbReference type="Proteomes" id="UP000007093"/>
    </source>
</evidence>
<feature type="domain" description="AMP-binding enzyme C-terminal" evidence="2">
    <location>
        <begin position="351"/>
        <end position="424"/>
    </location>
</feature>
<dbReference type="PANTHER" id="PTHR43767:SF10">
    <property type="entry name" value="SURFACTIN SYNTHASE SUBUNIT 1"/>
    <property type="match status" value="1"/>
</dbReference>
<dbReference type="EMBL" id="CP003058">
    <property type="protein sequence ID" value="AEQ21683.1"/>
    <property type="molecule type" value="Genomic_DNA"/>
</dbReference>
<gene>
    <name evidence="3" type="ordered locus">Acin_0441</name>
</gene>
<reference evidence="3 4" key="1">
    <citation type="journal article" date="2011" name="J. Bacteriol.">
        <title>Complete genome sequence of Acidaminococcus intestini RYC-MR95, a Gram-negative bacterium from the phylum Firmicutes.</title>
        <authorList>
            <person name="D'Auria G."/>
            <person name="Galan J.C."/>
            <person name="Rodriguez-Alcayna M."/>
            <person name="Moya A."/>
            <person name="Baquero F."/>
            <person name="Latorre A."/>
        </authorList>
    </citation>
    <scope>NUCLEOTIDE SEQUENCE [LARGE SCALE GENOMIC DNA]</scope>
    <source>
        <strain evidence="3 4">RyC-MR95</strain>
    </source>
</reference>
<feature type="domain" description="AMP-dependent synthetase/ligase" evidence="1">
    <location>
        <begin position="126"/>
        <end position="298"/>
    </location>
</feature>
<sequence>MMNYMDLLLTQAGKLPQKVFLVTETKRLTYEAVCDAALSYAALLQSLSCPKGTLLIVRKDPVAQLTAFLGAQKAGFVPILGHPDLTPLLAETLSKKRGIAYIDDGQFRVGQSGSMVPQGAIMGVLSSGSTDLPKLLFRTYESWADFFPEQCRIFGLKRDSVAFTEGSMSFTGNLSVFASVLYAGASLVMGEGLYPKRWETLLYREGVTYLYLVPVKLKLFLRIIRHPFLSVTTVMAGSQLLDRDTAKALKRAFPHSEIYLYYGATELNYVTYLTYKELLQHPMSVGRPVKGVSVDIRDGLIYIDTPYHVAGLSQPCTLGDEGFFDEAGYLIFLGRKGDVVSIGGLTISCSKVENALLSLPYVSDAIVLSVADRKRDETMAAFLVLKEEKNQSAIRMDLKTRLMIQEMPRHLIICSELPLTAAGKVDRRALLKMLENKGSPIV</sequence>
<dbReference type="eggNOG" id="COG0318">
    <property type="taxonomic scope" value="Bacteria"/>
</dbReference>
<name>G4Q8Y5_ACIIR</name>
<evidence type="ECO:0000259" key="1">
    <source>
        <dbReference type="Pfam" id="PF00501"/>
    </source>
</evidence>
<dbReference type="SUPFAM" id="SSF56801">
    <property type="entry name" value="Acetyl-CoA synthetase-like"/>
    <property type="match status" value="1"/>
</dbReference>
<proteinExistence type="predicted"/>
<dbReference type="STRING" id="568816.Acin_0441"/>
<evidence type="ECO:0008006" key="5">
    <source>
        <dbReference type="Google" id="ProtNLM"/>
    </source>
</evidence>
<dbReference type="InterPro" id="IPR045851">
    <property type="entry name" value="AMP-bd_C_sf"/>
</dbReference>
<dbReference type="KEGG" id="ain:Acin_0441"/>
<dbReference type="InterPro" id="IPR000873">
    <property type="entry name" value="AMP-dep_synth/lig_dom"/>
</dbReference>
<dbReference type="PATRIC" id="fig|568816.4.peg.431"/>
<dbReference type="PANTHER" id="PTHR43767">
    <property type="entry name" value="LONG-CHAIN-FATTY-ACID--COA LIGASE"/>
    <property type="match status" value="1"/>
</dbReference>
<evidence type="ECO:0000313" key="3">
    <source>
        <dbReference type="EMBL" id="AEQ21683.1"/>
    </source>
</evidence>
<dbReference type="Pfam" id="PF13193">
    <property type="entry name" value="AMP-binding_C"/>
    <property type="match status" value="1"/>
</dbReference>
<protein>
    <recommendedName>
        <fullName evidence="5">AMP-binding enzyme</fullName>
    </recommendedName>
</protein>
<dbReference type="Gene3D" id="3.30.300.30">
    <property type="match status" value="1"/>
</dbReference>
<dbReference type="FunCoup" id="G4Q8Y5">
    <property type="interactions" value="45"/>
</dbReference>
<dbReference type="RefSeq" id="WP_009015541.1">
    <property type="nucleotide sequence ID" value="NC_016077.1"/>
</dbReference>
<dbReference type="Gene3D" id="3.40.50.12780">
    <property type="entry name" value="N-terminal domain of ligase-like"/>
    <property type="match status" value="1"/>
</dbReference>
<dbReference type="Pfam" id="PF00501">
    <property type="entry name" value="AMP-binding"/>
    <property type="match status" value="1"/>
</dbReference>
<dbReference type="InterPro" id="IPR050237">
    <property type="entry name" value="ATP-dep_AMP-bd_enzyme"/>
</dbReference>
<evidence type="ECO:0000259" key="2">
    <source>
        <dbReference type="Pfam" id="PF13193"/>
    </source>
</evidence>